<dbReference type="Proteomes" id="UP000050465">
    <property type="component" value="Unassembled WGS sequence"/>
</dbReference>
<dbReference type="InterPro" id="IPR036917">
    <property type="entry name" value="Orange_carotenoid-bd_N_sf"/>
</dbReference>
<keyword evidence="1" id="KW-0042">Antenna complex</keyword>
<feature type="compositionally biased region" description="Basic and acidic residues" evidence="2">
    <location>
        <begin position="15"/>
        <end position="30"/>
    </location>
</feature>
<comment type="caution">
    <text evidence="4">The sequence shown here is derived from an EMBL/GenBank/DDBJ whole genome shotgun (WGS) entry which is preliminary data.</text>
</comment>
<dbReference type="STRING" id="1666911.HLUCCA11_11660"/>
<comment type="similarity">
    <text evidence="1">Belongs to the orange carotenoid-binding protein family.</text>
</comment>
<feature type="region of interest" description="Disordered" evidence="2">
    <location>
        <begin position="1"/>
        <end position="40"/>
    </location>
</feature>
<keyword evidence="1" id="KW-0157">Chromophore</keyword>
<dbReference type="GO" id="GO:0031404">
    <property type="term" value="F:chloride ion binding"/>
    <property type="evidence" value="ECO:0007669"/>
    <property type="project" value="InterPro"/>
</dbReference>
<dbReference type="EMBL" id="LJZR01000014">
    <property type="protein sequence ID" value="KPQ35068.1"/>
    <property type="molecule type" value="Genomic_DNA"/>
</dbReference>
<keyword evidence="1" id="KW-0793">Thylakoid</keyword>
<reference evidence="4 5" key="1">
    <citation type="submission" date="2015-09" db="EMBL/GenBank/DDBJ databases">
        <title>Identification and resolution of microdiversity through metagenomic sequencing of parallel consortia.</title>
        <authorList>
            <person name="Nelson W.C."/>
            <person name="Romine M.F."/>
            <person name="Lindemann S.R."/>
        </authorList>
    </citation>
    <scope>NUCLEOTIDE SEQUENCE [LARGE SCALE GENOMIC DNA]</scope>
    <source>
        <strain evidence="4">Ana</strain>
    </source>
</reference>
<feature type="compositionally biased region" description="Polar residues" evidence="2">
    <location>
        <begin position="1"/>
        <end position="13"/>
    </location>
</feature>
<dbReference type="InterPro" id="IPR015233">
    <property type="entry name" value="Orange_carotenoid-bd_N"/>
</dbReference>
<keyword evidence="1" id="KW-0605">Phycobilisome</keyword>
<proteinExistence type="inferred from homology"/>
<evidence type="ECO:0000259" key="3">
    <source>
        <dbReference type="PROSITE" id="PS51773"/>
    </source>
</evidence>
<sequence length="175" mass="19845">MAKTANQENTTDPNGDPKRDPKRDSKRDPKNASANIKQQFSDLSTDDQLIVLWRVYEGLDTTAVENPDDNAESDSSVELYDQLKESSKNEQYQFMRDVLSGERNDQTSAYYELSNTTKVALWYRLGEGMSESSVVEVPSDYPLSDQAQEIVSSINAVDFEQKFIIMRDIIKGDRA</sequence>
<feature type="domain" description="OCP N-terminal" evidence="3">
    <location>
        <begin position="30"/>
        <end position="175"/>
    </location>
</feature>
<name>A0A0P7ZK34_9CYAN</name>
<evidence type="ECO:0000313" key="4">
    <source>
        <dbReference type="EMBL" id="KPQ35068.1"/>
    </source>
</evidence>
<dbReference type="AlphaFoldDB" id="A0A0P7ZK34"/>
<evidence type="ECO:0000313" key="5">
    <source>
        <dbReference type="Proteomes" id="UP000050465"/>
    </source>
</evidence>
<protein>
    <submittedName>
        <fullName evidence="4">Orange carotenoid protein, N-terminal</fullName>
    </submittedName>
</protein>
<dbReference type="GO" id="GO:0016037">
    <property type="term" value="P:light absorption"/>
    <property type="evidence" value="ECO:0007669"/>
    <property type="project" value="UniProtKB-UniRule"/>
</dbReference>
<dbReference type="Pfam" id="PF09150">
    <property type="entry name" value="Carot_N"/>
    <property type="match status" value="1"/>
</dbReference>
<evidence type="ECO:0000256" key="2">
    <source>
        <dbReference type="SAM" id="MobiDB-lite"/>
    </source>
</evidence>
<dbReference type="Gene3D" id="1.10.2090.10">
    <property type="entry name" value="Orange carotenoid-binding protein, N-terminal domain"/>
    <property type="match status" value="1"/>
</dbReference>
<dbReference type="PROSITE" id="PS51773">
    <property type="entry name" value="OCP_N"/>
    <property type="match status" value="1"/>
</dbReference>
<organism evidence="4 5">
    <name type="scientific">Phormidesmis priestleyi Ana</name>
    <dbReference type="NCBI Taxonomy" id="1666911"/>
    <lineage>
        <taxon>Bacteria</taxon>
        <taxon>Bacillati</taxon>
        <taxon>Cyanobacteriota</taxon>
        <taxon>Cyanophyceae</taxon>
        <taxon>Leptolyngbyales</taxon>
        <taxon>Leptolyngbyaceae</taxon>
        <taxon>Phormidesmis</taxon>
    </lineage>
</organism>
<accession>A0A0P7ZK34</accession>
<dbReference type="GO" id="GO:0030089">
    <property type="term" value="C:phycobilisome"/>
    <property type="evidence" value="ECO:0007669"/>
    <property type="project" value="UniProtKB-UniRule"/>
</dbReference>
<evidence type="ECO:0000256" key="1">
    <source>
        <dbReference type="PROSITE-ProRule" id="PRU01109"/>
    </source>
</evidence>
<gene>
    <name evidence="4" type="ORF">HLUCCA11_11660</name>
</gene>
<dbReference type="SUPFAM" id="SSF81930">
    <property type="entry name" value="Orange carotenoid protein, N-terminal domain"/>
    <property type="match status" value="1"/>
</dbReference>
<keyword evidence="1" id="KW-0472">Membrane</keyword>